<dbReference type="InterPro" id="IPR020806">
    <property type="entry name" value="PKS_PP-bd"/>
</dbReference>
<dbReference type="InterPro" id="IPR049900">
    <property type="entry name" value="PKS_mFAS_DH"/>
</dbReference>
<feature type="region of interest" description="Disordered" evidence="5">
    <location>
        <begin position="254"/>
        <end position="282"/>
    </location>
</feature>
<feature type="domain" description="Carrier" evidence="6">
    <location>
        <begin position="283"/>
        <end position="357"/>
    </location>
</feature>
<feature type="domain" description="PKS/mFAS DH" evidence="7">
    <location>
        <begin position="1"/>
        <end position="241"/>
    </location>
</feature>
<dbReference type="PANTHER" id="PTHR43775:SF37">
    <property type="entry name" value="SI:DKEY-61P9.11"/>
    <property type="match status" value="1"/>
</dbReference>
<comment type="caution">
    <text evidence="4">Lacks conserved residue(s) required for the propagation of feature annotation.</text>
</comment>
<evidence type="ECO:0000259" key="7">
    <source>
        <dbReference type="PROSITE" id="PS52019"/>
    </source>
</evidence>
<feature type="region of interest" description="Disordered" evidence="5">
    <location>
        <begin position="361"/>
        <end position="421"/>
    </location>
</feature>
<accession>A0ABR0EA95</accession>
<dbReference type="Gene3D" id="1.10.1200.10">
    <property type="entry name" value="ACP-like"/>
    <property type="match status" value="1"/>
</dbReference>
<dbReference type="Pfam" id="PF00975">
    <property type="entry name" value="Thioesterase"/>
    <property type="match status" value="1"/>
</dbReference>
<dbReference type="SUPFAM" id="SSF53474">
    <property type="entry name" value="alpha/beta-Hydrolases"/>
    <property type="match status" value="1"/>
</dbReference>
<dbReference type="Proteomes" id="UP001305779">
    <property type="component" value="Unassembled WGS sequence"/>
</dbReference>
<dbReference type="InterPro" id="IPR006162">
    <property type="entry name" value="Ppantetheine_attach_site"/>
</dbReference>
<evidence type="ECO:0008006" key="10">
    <source>
        <dbReference type="Google" id="ProtNLM"/>
    </source>
</evidence>
<dbReference type="PANTHER" id="PTHR43775">
    <property type="entry name" value="FATTY ACID SYNTHASE"/>
    <property type="match status" value="1"/>
</dbReference>
<evidence type="ECO:0000313" key="9">
    <source>
        <dbReference type="Proteomes" id="UP001305779"/>
    </source>
</evidence>
<feature type="region of interest" description="N-terminal hotdog fold" evidence="4">
    <location>
        <begin position="1"/>
        <end position="61"/>
    </location>
</feature>
<dbReference type="InterPro" id="IPR036736">
    <property type="entry name" value="ACP-like_sf"/>
</dbReference>
<feature type="region of interest" description="C-terminal hotdog fold" evidence="4">
    <location>
        <begin position="87"/>
        <end position="241"/>
    </location>
</feature>
<dbReference type="InterPro" id="IPR009081">
    <property type="entry name" value="PP-bd_ACP"/>
</dbReference>
<evidence type="ECO:0000256" key="5">
    <source>
        <dbReference type="SAM" id="MobiDB-lite"/>
    </source>
</evidence>
<evidence type="ECO:0000256" key="4">
    <source>
        <dbReference type="PROSITE-ProRule" id="PRU01363"/>
    </source>
</evidence>
<organism evidence="8 9">
    <name type="scientific">Zasmidium cellare</name>
    <name type="common">Wine cellar mold</name>
    <name type="synonym">Racodium cellare</name>
    <dbReference type="NCBI Taxonomy" id="395010"/>
    <lineage>
        <taxon>Eukaryota</taxon>
        <taxon>Fungi</taxon>
        <taxon>Dikarya</taxon>
        <taxon>Ascomycota</taxon>
        <taxon>Pezizomycotina</taxon>
        <taxon>Dothideomycetes</taxon>
        <taxon>Dothideomycetidae</taxon>
        <taxon>Mycosphaerellales</taxon>
        <taxon>Mycosphaerellaceae</taxon>
        <taxon>Zasmidium</taxon>
    </lineage>
</organism>
<keyword evidence="9" id="KW-1185">Reference proteome</keyword>
<dbReference type="PROSITE" id="PS50075">
    <property type="entry name" value="CARRIER"/>
    <property type="match status" value="1"/>
</dbReference>
<reference evidence="8 9" key="1">
    <citation type="journal article" date="2023" name="G3 (Bethesda)">
        <title>A chromosome-level genome assembly of Zasmidium syzygii isolated from banana leaves.</title>
        <authorList>
            <person name="van Westerhoven A.C."/>
            <person name="Mehrabi R."/>
            <person name="Talebi R."/>
            <person name="Steentjes M.B.F."/>
            <person name="Corcolon B."/>
            <person name="Chong P.A."/>
            <person name="Kema G.H.J."/>
            <person name="Seidl M.F."/>
        </authorList>
    </citation>
    <scope>NUCLEOTIDE SEQUENCE [LARGE SCALE GENOMIC DNA]</scope>
    <source>
        <strain evidence="8 9">P124</strain>
    </source>
</reference>
<dbReference type="SMART" id="SM00823">
    <property type="entry name" value="PKS_PP"/>
    <property type="match status" value="1"/>
</dbReference>
<evidence type="ECO:0000256" key="1">
    <source>
        <dbReference type="ARBA" id="ARBA00022450"/>
    </source>
</evidence>
<feature type="compositionally biased region" description="Polar residues" evidence="5">
    <location>
        <begin position="395"/>
        <end position="414"/>
    </location>
</feature>
<dbReference type="Gene3D" id="3.40.50.1820">
    <property type="entry name" value="alpha/beta hydrolase"/>
    <property type="match status" value="1"/>
</dbReference>
<evidence type="ECO:0000256" key="3">
    <source>
        <dbReference type="ARBA" id="ARBA00022679"/>
    </source>
</evidence>
<keyword evidence="1" id="KW-0596">Phosphopantetheine</keyword>
<dbReference type="PROSITE" id="PS00012">
    <property type="entry name" value="PHOSPHOPANTETHEINE"/>
    <property type="match status" value="1"/>
</dbReference>
<dbReference type="PROSITE" id="PS52019">
    <property type="entry name" value="PKS_MFAS_DH"/>
    <property type="match status" value="1"/>
</dbReference>
<comment type="caution">
    <text evidence="8">The sequence shown here is derived from an EMBL/GenBank/DDBJ whole genome shotgun (WGS) entry which is preliminary data.</text>
</comment>
<dbReference type="Pfam" id="PF14765">
    <property type="entry name" value="PS-DH"/>
    <property type="match status" value="1"/>
</dbReference>
<feature type="compositionally biased region" description="Low complexity" evidence="5">
    <location>
        <begin position="361"/>
        <end position="372"/>
    </location>
</feature>
<dbReference type="Gene3D" id="3.10.129.110">
    <property type="entry name" value="Polyketide synthase dehydratase"/>
    <property type="match status" value="1"/>
</dbReference>
<sequence>MHPQDVSMTSPLALPDQAAAPVIWITVKQSSTNVVDILFASGTDGSIEHQHGSCRMTIAHKPSRISDWSRMQRLVYDRTKALRVSSSGHRMTTLPFYALFAQVVTYQDSYKTMEEVCVAEDFDDAVAVMRLPLKSDADELDIHSPYVLDAFVHLAGFLLNTRSGKDEDDLYIAHHIGNVDITEVMTTQIDGKRTKIYTSVRESSVAGERVCDAYVFDDDSKALMVSCSDIRFKKIDRAAFYSLTMQSNSNHFSYAPKPKPLPQLEINSPVSNKGLETPPRLSTSNAETLLKCIASELGMDTDDLALNKTFDSLGLDSLKSIRLLGTFARKTGIQLPAAFFAHHSTVAAARAAIDDAPNAVLSQQTTNSSDTSSRNETPLALSSTSRQDSTLERLVSQSNLSTQGVESRQSNPHGSRQVVPEPRVVLIQGSSDSRAAPLFLAAAGVGLIAPYIHFPPFPDDRRAYALESPFLNCPELYNGTVEEMAINWIPAIRKIQPHGPYLLGGYSAGAVFAYEIARRLTAEYDERIVGLVLIDMRVPRRCPKIEQVLVSTLLNTGMLDGLGDMTPSNKLHSAQTSRAVAGYEPIPFEQGKQPALSHVIWAGRGFAETTPSAMYPVGHGKPYPPSEMDLEAYIAEFRRCLLVNGKILGRMDGRRTSGITILVSQWYNKPPLVKELGEILVRVLGEVEELV</sequence>
<protein>
    <recommendedName>
        <fullName evidence="10">Carrier domain-containing protein</fullName>
    </recommendedName>
</protein>
<name>A0ABR0EA95_ZASCE</name>
<gene>
    <name evidence="8" type="ORF">PRZ48_010684</name>
</gene>
<dbReference type="SUPFAM" id="SSF47336">
    <property type="entry name" value="ACP-like"/>
    <property type="match status" value="1"/>
</dbReference>
<keyword evidence="2" id="KW-0597">Phosphoprotein</keyword>
<dbReference type="InterPro" id="IPR029058">
    <property type="entry name" value="AB_hydrolase_fold"/>
</dbReference>
<proteinExistence type="predicted"/>
<dbReference type="InterPro" id="IPR001031">
    <property type="entry name" value="Thioesterase"/>
</dbReference>
<dbReference type="InterPro" id="IPR050091">
    <property type="entry name" value="PKS_NRPS_Biosynth_Enz"/>
</dbReference>
<dbReference type="InterPro" id="IPR042104">
    <property type="entry name" value="PKS_dehydratase_sf"/>
</dbReference>
<evidence type="ECO:0000313" key="8">
    <source>
        <dbReference type="EMBL" id="KAK4498028.1"/>
    </source>
</evidence>
<feature type="compositionally biased region" description="Polar residues" evidence="5">
    <location>
        <begin position="374"/>
        <end position="388"/>
    </location>
</feature>
<evidence type="ECO:0000259" key="6">
    <source>
        <dbReference type="PROSITE" id="PS50075"/>
    </source>
</evidence>
<keyword evidence="3" id="KW-0808">Transferase</keyword>
<dbReference type="InterPro" id="IPR049551">
    <property type="entry name" value="PKS_DH_C"/>
</dbReference>
<evidence type="ECO:0000256" key="2">
    <source>
        <dbReference type="ARBA" id="ARBA00022553"/>
    </source>
</evidence>
<dbReference type="EMBL" id="JAXOVC010000008">
    <property type="protein sequence ID" value="KAK4498028.1"/>
    <property type="molecule type" value="Genomic_DNA"/>
</dbReference>
<dbReference type="Pfam" id="PF00550">
    <property type="entry name" value="PP-binding"/>
    <property type="match status" value="1"/>
</dbReference>